<reference evidence="1" key="1">
    <citation type="submission" date="2022-11" db="EMBL/GenBank/DDBJ databases">
        <title>Draft genome sequences of strains of Pseudomonas imrae sp. nov.</title>
        <authorList>
            <person name="Salva Serra F."/>
            <person name="Nimje P."/>
            <person name="Moore E.R.B."/>
            <person name="Marathe N.P."/>
        </authorList>
    </citation>
    <scope>NUCLEOTIDE SEQUENCE</scope>
    <source>
        <strain evidence="1">15FMM2</strain>
    </source>
</reference>
<organism evidence="1 2">
    <name type="scientific">Pseudomonas imrae</name>
    <dbReference type="NCBI Taxonomy" id="2992837"/>
    <lineage>
        <taxon>Bacteria</taxon>
        <taxon>Pseudomonadati</taxon>
        <taxon>Pseudomonadota</taxon>
        <taxon>Gammaproteobacteria</taxon>
        <taxon>Pseudomonadales</taxon>
        <taxon>Pseudomonadaceae</taxon>
        <taxon>Pseudomonas</taxon>
    </lineage>
</organism>
<protein>
    <submittedName>
        <fullName evidence="1">Uncharacterized protein</fullName>
    </submittedName>
</protein>
<name>A0ACC7PC56_9PSED</name>
<proteinExistence type="predicted"/>
<keyword evidence="2" id="KW-1185">Reference proteome</keyword>
<accession>A0ACC7PC56</accession>
<gene>
    <name evidence="1" type="ORF">OOJ96_10560</name>
</gene>
<dbReference type="Proteomes" id="UP001637618">
    <property type="component" value="Unassembled WGS sequence"/>
</dbReference>
<evidence type="ECO:0000313" key="2">
    <source>
        <dbReference type="Proteomes" id="UP001637618"/>
    </source>
</evidence>
<sequence length="388" mass="41323">MTTNPGGFMPVNAMQQARAFHASVVLADEGLLVIGGSDARVHQNYRLYDSFLNWMFPRHWEARLPGRGAVAGVERFDPRTGLWRQVAPLAQPRTGCGAVLLASGQVLAVGGSGNGQSYASALLYDLAGDQWTSTGALAFPRFGHSTTLLPSGEVLVAGGNNLQSSGGQVQDSAERYDPATGKWRLATVLPVDCMDHTATRLPTGKILVIGGYSGRKNAALTQVSIYDPSDDCWHAVRPLPQPRMQHTATLLENGRLLVAGGSAEPFGVAQDVAFIYDPGANTWSSTQMMVPRKGHSATRLLTGEVLMVGDSSIANPQNAQSAELFLPSSNQWSLTGELYDGRYGHSAACLSNGHVLVAGGYRPVPHPAPLNRVEQYQSSVLAGDMTGR</sequence>
<comment type="caution">
    <text evidence="1">The sequence shown here is derived from an EMBL/GenBank/DDBJ whole genome shotgun (WGS) entry which is preliminary data.</text>
</comment>
<evidence type="ECO:0000313" key="1">
    <source>
        <dbReference type="EMBL" id="MFO2477848.1"/>
    </source>
</evidence>
<dbReference type="EMBL" id="JAPEQY010000007">
    <property type="protein sequence ID" value="MFO2477848.1"/>
    <property type="molecule type" value="Genomic_DNA"/>
</dbReference>